<dbReference type="Gene3D" id="3.30.460.10">
    <property type="entry name" value="Beta Polymerase, domain 2"/>
    <property type="match status" value="1"/>
</dbReference>
<name>A0A6A6U1P6_9PEZI</name>
<dbReference type="Proteomes" id="UP000799302">
    <property type="component" value="Unassembled WGS sequence"/>
</dbReference>
<evidence type="ECO:0000256" key="1">
    <source>
        <dbReference type="ARBA" id="ARBA00007265"/>
    </source>
</evidence>
<dbReference type="GO" id="GO:0001680">
    <property type="term" value="P:tRNA 3'-terminal CCA addition"/>
    <property type="evidence" value="ECO:0007669"/>
    <property type="project" value="TreeGrafter"/>
</dbReference>
<dbReference type="AlphaFoldDB" id="A0A6A6U1P6"/>
<dbReference type="InterPro" id="IPR016024">
    <property type="entry name" value="ARM-type_fold"/>
</dbReference>
<sequence>MASIVLDEVEKTFRTLLLDVVKFIEETPNIESSNVSLPEKLAKAPLTIRWTGGWVRDKLIHVPSKDIDVAINKMTGYQFAMCIKNFLELPHVSEKYGKKPLKLHKIEANPDKSKHLETTTIRLFDLDIDFVNLRKETYTEESRNPQVEFGTPEEDALRRDATINAMFYNIHTSSVEDFTNRGLEDLKNGIIRTPLDPRTTFLDDPLRVLRLIRFATRYGYEIDEDSRKSMASKDIKKALMAKITRERVWTELEKMLRGPDPKAALKYVHDLGLYEVVFVDPSNPDFYHPDLVNWSTVYSLVDEIIHETSISTQTIKAIAVHDKESEFIAWMIASLVPWTDAPEAPPLKSGRAAPPMIATVAKEGLKTTSKLWDLYTLSVQHMEAIRTFKSKSSLARDSLGMAIRKWGPTWTQQVLFSMVHEVMEEPDKKMGILKAYSEFLNKCKAMNLLEAYSFKPLLDGKQLAAALSTKPGVWMKTALDVVMAWQLRNPENTDKDAVLEQVRTWKETYQPEPEPPKKKQKKQGELTSDLTTHFLRLTLRPLFSQTPRPHDLTEAGRRNINASVLRKDISGVFDEDIRPWKTKDSWALDLLLWVCKSLDHECVEREWGVLIPPVLTVLDDTDVEIKTRGCQLLQNLLLNTPSDLLKRTGLVPVFEESLLSCTSYLPTLTPEKESITILNAAFPALIALADAAYPISPEQTHSPPKVKFLLKVLRQAFFAGYKHAGENIRVAETLLINLVPLLRALGIDSVIHLKDLVPILSDLLDDPFGPASPALMTAGLKASAELIQVARPRIGYYRGSILKGLTGLWLRLDEDKGLEQSETDSLRERLRDVFAALDDAVKSENEWNKDWAKERKSLTDADERLSKLFAS</sequence>
<dbReference type="InterPro" id="IPR011989">
    <property type="entry name" value="ARM-like"/>
</dbReference>
<dbReference type="GO" id="GO:0052929">
    <property type="term" value="F:ATP:3'-cytidine-cytidine-tRNA adenylyltransferase activity"/>
    <property type="evidence" value="ECO:0007669"/>
    <property type="project" value="TreeGrafter"/>
</dbReference>
<evidence type="ECO:0000313" key="10">
    <source>
        <dbReference type="EMBL" id="KAF2664864.1"/>
    </source>
</evidence>
<feature type="domain" description="Poly A polymerase head" evidence="8">
    <location>
        <begin position="50"/>
        <end position="192"/>
    </location>
</feature>
<dbReference type="OrthoDB" id="445712at2759"/>
<keyword evidence="4 6" id="KW-0694">RNA-binding</keyword>
<proteinExistence type="inferred from homology"/>
<dbReference type="GO" id="GO:0052927">
    <property type="term" value="F:CC tRNA cytidylyltransferase activity"/>
    <property type="evidence" value="ECO:0007669"/>
    <property type="project" value="TreeGrafter"/>
</dbReference>
<dbReference type="Pfam" id="PF01743">
    <property type="entry name" value="PolyA_pol"/>
    <property type="match status" value="1"/>
</dbReference>
<dbReference type="SUPFAM" id="SSF48371">
    <property type="entry name" value="ARM repeat"/>
    <property type="match status" value="1"/>
</dbReference>
<protein>
    <submittedName>
        <fullName evidence="10">Poly A polymerase C-terminal region-like protein</fullName>
    </submittedName>
</protein>
<accession>A0A6A6U1P6</accession>
<evidence type="ECO:0000313" key="11">
    <source>
        <dbReference type="Proteomes" id="UP000799302"/>
    </source>
</evidence>
<evidence type="ECO:0000259" key="9">
    <source>
        <dbReference type="Pfam" id="PF12627"/>
    </source>
</evidence>
<comment type="similarity">
    <text evidence="5">Belongs to the TTI2 family.</text>
</comment>
<evidence type="ECO:0000256" key="7">
    <source>
        <dbReference type="SAM" id="MobiDB-lite"/>
    </source>
</evidence>
<feature type="domain" description="tRNA nucleotidyltransferase/poly(A) polymerase RNA and SrmB- binding" evidence="9">
    <location>
        <begin position="219"/>
        <end position="278"/>
    </location>
</feature>
<dbReference type="InterPro" id="IPR043519">
    <property type="entry name" value="NT_sf"/>
</dbReference>
<comment type="similarity">
    <text evidence="1 6">Belongs to the tRNA nucleotidyltransferase/poly(A) polymerase family.</text>
</comment>
<dbReference type="EMBL" id="MU004241">
    <property type="protein sequence ID" value="KAF2664864.1"/>
    <property type="molecule type" value="Genomic_DNA"/>
</dbReference>
<dbReference type="GO" id="GO:0005739">
    <property type="term" value="C:mitochondrion"/>
    <property type="evidence" value="ECO:0007669"/>
    <property type="project" value="UniProtKB-ARBA"/>
</dbReference>
<evidence type="ECO:0000256" key="2">
    <source>
        <dbReference type="ARBA" id="ARBA00022679"/>
    </source>
</evidence>
<reference evidence="10" key="1">
    <citation type="journal article" date="2020" name="Stud. Mycol.">
        <title>101 Dothideomycetes genomes: a test case for predicting lifestyles and emergence of pathogens.</title>
        <authorList>
            <person name="Haridas S."/>
            <person name="Albert R."/>
            <person name="Binder M."/>
            <person name="Bloem J."/>
            <person name="Labutti K."/>
            <person name="Salamov A."/>
            <person name="Andreopoulos B."/>
            <person name="Baker S."/>
            <person name="Barry K."/>
            <person name="Bills G."/>
            <person name="Bluhm B."/>
            <person name="Cannon C."/>
            <person name="Castanera R."/>
            <person name="Culley D."/>
            <person name="Daum C."/>
            <person name="Ezra D."/>
            <person name="Gonzalez J."/>
            <person name="Henrissat B."/>
            <person name="Kuo A."/>
            <person name="Liang C."/>
            <person name="Lipzen A."/>
            <person name="Lutzoni F."/>
            <person name="Magnuson J."/>
            <person name="Mondo S."/>
            <person name="Nolan M."/>
            <person name="Ohm R."/>
            <person name="Pangilinan J."/>
            <person name="Park H.-J."/>
            <person name="Ramirez L."/>
            <person name="Alfaro M."/>
            <person name="Sun H."/>
            <person name="Tritt A."/>
            <person name="Yoshinaga Y."/>
            <person name="Zwiers L.-H."/>
            <person name="Turgeon B."/>
            <person name="Goodwin S."/>
            <person name="Spatafora J."/>
            <person name="Crous P."/>
            <person name="Grigoriev I."/>
        </authorList>
    </citation>
    <scope>NUCLEOTIDE SEQUENCE</scope>
    <source>
        <strain evidence="10">CBS 115976</strain>
    </source>
</reference>
<dbReference type="Pfam" id="PF12627">
    <property type="entry name" value="PolyA_pol_RNAbd"/>
    <property type="match status" value="1"/>
</dbReference>
<evidence type="ECO:0000256" key="3">
    <source>
        <dbReference type="ARBA" id="ARBA00022741"/>
    </source>
</evidence>
<dbReference type="InterPro" id="IPR018870">
    <property type="entry name" value="Tti2"/>
</dbReference>
<dbReference type="Gene3D" id="1.10.3090.10">
    <property type="entry name" value="cca-adding enzyme, domain 2"/>
    <property type="match status" value="1"/>
</dbReference>
<keyword evidence="2 6" id="KW-0808">Transferase</keyword>
<dbReference type="SUPFAM" id="SSF81301">
    <property type="entry name" value="Nucleotidyltransferase"/>
    <property type="match status" value="1"/>
</dbReference>
<dbReference type="GO" id="GO:0000166">
    <property type="term" value="F:nucleotide binding"/>
    <property type="evidence" value="ECO:0007669"/>
    <property type="project" value="UniProtKB-KW"/>
</dbReference>
<evidence type="ECO:0000259" key="8">
    <source>
        <dbReference type="Pfam" id="PF01743"/>
    </source>
</evidence>
<evidence type="ECO:0000256" key="4">
    <source>
        <dbReference type="ARBA" id="ARBA00022884"/>
    </source>
</evidence>
<dbReference type="PANTHER" id="PTHR13734:SF5">
    <property type="entry name" value="CCA TRNA NUCLEOTIDYLTRANSFERASE, MITOCHONDRIAL"/>
    <property type="match status" value="1"/>
</dbReference>
<organism evidence="10 11">
    <name type="scientific">Microthyrium microscopicum</name>
    <dbReference type="NCBI Taxonomy" id="703497"/>
    <lineage>
        <taxon>Eukaryota</taxon>
        <taxon>Fungi</taxon>
        <taxon>Dikarya</taxon>
        <taxon>Ascomycota</taxon>
        <taxon>Pezizomycotina</taxon>
        <taxon>Dothideomycetes</taxon>
        <taxon>Dothideomycetes incertae sedis</taxon>
        <taxon>Microthyriales</taxon>
        <taxon>Microthyriaceae</taxon>
        <taxon>Microthyrium</taxon>
    </lineage>
</organism>
<dbReference type="Pfam" id="PF10521">
    <property type="entry name" value="Tti2"/>
    <property type="match status" value="1"/>
</dbReference>
<dbReference type="CDD" id="cd05398">
    <property type="entry name" value="NT_ClassII-CCAase"/>
    <property type="match status" value="1"/>
</dbReference>
<evidence type="ECO:0000256" key="6">
    <source>
        <dbReference type="RuleBase" id="RU003953"/>
    </source>
</evidence>
<dbReference type="FunFam" id="3.30.460.10:FF:000019">
    <property type="entry name" value="tRNA nucleotidyltransferase cca2"/>
    <property type="match status" value="1"/>
</dbReference>
<dbReference type="InterPro" id="IPR032828">
    <property type="entry name" value="PolyA_RNA-bd"/>
</dbReference>
<dbReference type="GO" id="GO:0110078">
    <property type="term" value="C:TTT Hsp90 cochaperone complex"/>
    <property type="evidence" value="ECO:0007669"/>
    <property type="project" value="InterPro"/>
</dbReference>
<dbReference type="PANTHER" id="PTHR13734">
    <property type="entry name" value="TRNA-NUCLEOTIDYLTRANSFERASE"/>
    <property type="match status" value="1"/>
</dbReference>
<gene>
    <name evidence="10" type="ORF">BT63DRAFT_459480</name>
</gene>
<evidence type="ECO:0000256" key="5">
    <source>
        <dbReference type="ARBA" id="ARBA00034736"/>
    </source>
</evidence>
<dbReference type="InterPro" id="IPR002646">
    <property type="entry name" value="PolA_pol_head_dom"/>
</dbReference>
<feature type="region of interest" description="Disordered" evidence="7">
    <location>
        <begin position="506"/>
        <end position="525"/>
    </location>
</feature>
<keyword evidence="3" id="KW-0547">Nucleotide-binding</keyword>
<keyword evidence="11" id="KW-1185">Reference proteome</keyword>
<dbReference type="GO" id="GO:0003723">
    <property type="term" value="F:RNA binding"/>
    <property type="evidence" value="ECO:0007669"/>
    <property type="project" value="UniProtKB-KW"/>
</dbReference>
<dbReference type="Gene3D" id="1.25.10.10">
    <property type="entry name" value="Leucine-rich Repeat Variant"/>
    <property type="match status" value="1"/>
</dbReference>
<dbReference type="SUPFAM" id="SSF81891">
    <property type="entry name" value="Poly A polymerase C-terminal region-like"/>
    <property type="match status" value="1"/>
</dbReference>